<feature type="transmembrane region" description="Helical" evidence="1">
    <location>
        <begin position="71"/>
        <end position="89"/>
    </location>
</feature>
<dbReference type="EMBL" id="WIND01000006">
    <property type="protein sequence ID" value="MSU89962.1"/>
    <property type="molecule type" value="Genomic_DNA"/>
</dbReference>
<accession>A0A6L5Z1K8</accession>
<dbReference type="Proteomes" id="UP000474957">
    <property type="component" value="Unassembled WGS sequence"/>
</dbReference>
<keyword evidence="3" id="KW-1185">Reference proteome</keyword>
<evidence type="ECO:0000313" key="2">
    <source>
        <dbReference type="EMBL" id="MSU89962.1"/>
    </source>
</evidence>
<sequence>MQPRRRVPEARQIDARARERGIAGRVLPFLLGILGGLGLGAVLLAYPDAVDRAWAQLAGMSDRIADGQRQWGVWALTLALVFVVFMLRGQILRSGALLGLVIGLFLWLPFGRQIIAYTPGLDRQMPALAAGLDRFVARSPAYGTVRGWGESVLAVPGQSPAARLPQTANEG</sequence>
<keyword evidence="1" id="KW-1133">Transmembrane helix</keyword>
<gene>
    <name evidence="2" type="ORF">GE300_10110</name>
</gene>
<feature type="transmembrane region" description="Helical" evidence="1">
    <location>
        <begin position="26"/>
        <end position="46"/>
    </location>
</feature>
<proteinExistence type="predicted"/>
<evidence type="ECO:0000256" key="1">
    <source>
        <dbReference type="SAM" id="Phobius"/>
    </source>
</evidence>
<keyword evidence="1" id="KW-0472">Membrane</keyword>
<comment type="caution">
    <text evidence="2">The sequence shown here is derived from an EMBL/GenBank/DDBJ whole genome shotgun (WGS) entry which is preliminary data.</text>
</comment>
<feature type="transmembrane region" description="Helical" evidence="1">
    <location>
        <begin position="96"/>
        <end position="115"/>
    </location>
</feature>
<evidence type="ECO:0000313" key="3">
    <source>
        <dbReference type="Proteomes" id="UP000474957"/>
    </source>
</evidence>
<keyword evidence="1" id="KW-0812">Transmembrane</keyword>
<dbReference type="AlphaFoldDB" id="A0A6L5Z1K8"/>
<name>A0A6L5Z1K8_9RHOB</name>
<protein>
    <submittedName>
        <fullName evidence="2">Uncharacterized protein</fullName>
    </submittedName>
</protein>
<reference evidence="2 3" key="1">
    <citation type="submission" date="2019-10" db="EMBL/GenBank/DDBJ databases">
        <title>Cognatihalovulum marinum gen. nov. sp. nov., a new member of the family Rhodobacteraceae isolated from deep seawater of the Northwest Indian Ocean.</title>
        <authorList>
            <person name="Ruan C."/>
            <person name="Wang J."/>
            <person name="Zheng X."/>
            <person name="Song L."/>
            <person name="Zhu Y."/>
            <person name="Huang Y."/>
            <person name="Lu Z."/>
            <person name="Du W."/>
            <person name="Huang L."/>
            <person name="Dai X."/>
        </authorList>
    </citation>
    <scope>NUCLEOTIDE SEQUENCE [LARGE SCALE GENOMIC DNA]</scope>
    <source>
        <strain evidence="2 3">2CG4</strain>
    </source>
</reference>
<organism evidence="2 3">
    <name type="scientific">Halovulum marinum</name>
    <dbReference type="NCBI Taxonomy" id="2662447"/>
    <lineage>
        <taxon>Bacteria</taxon>
        <taxon>Pseudomonadati</taxon>
        <taxon>Pseudomonadota</taxon>
        <taxon>Alphaproteobacteria</taxon>
        <taxon>Rhodobacterales</taxon>
        <taxon>Paracoccaceae</taxon>
        <taxon>Halovulum</taxon>
    </lineage>
</organism>